<keyword evidence="2 6" id="KW-0479">Metal-binding</keyword>
<dbReference type="EMBL" id="JAXLQG010000009">
    <property type="protein sequence ID" value="KAK5535698.1"/>
    <property type="molecule type" value="Genomic_DNA"/>
</dbReference>
<evidence type="ECO:0000313" key="8">
    <source>
        <dbReference type="EMBL" id="KAK5535698.1"/>
    </source>
</evidence>
<dbReference type="PANTHER" id="PTHR46300:SF2">
    <property type="entry name" value="CYTOCHROME P450 MONOOXYGENASE ALNH-RELATED"/>
    <property type="match status" value="1"/>
</dbReference>
<dbReference type="CDD" id="cd11065">
    <property type="entry name" value="CYP64-like"/>
    <property type="match status" value="1"/>
</dbReference>
<evidence type="ECO:0000256" key="6">
    <source>
        <dbReference type="PIRSR" id="PIRSR602401-1"/>
    </source>
</evidence>
<comment type="cofactor">
    <cofactor evidence="6">
        <name>heme</name>
        <dbReference type="ChEBI" id="CHEBI:30413"/>
    </cofactor>
</comment>
<dbReference type="InterPro" id="IPR002401">
    <property type="entry name" value="Cyt_P450_E_grp-I"/>
</dbReference>
<feature type="binding site" description="axial binding residue" evidence="6">
    <location>
        <position position="466"/>
    </location>
    <ligand>
        <name>heme</name>
        <dbReference type="ChEBI" id="CHEBI:30413"/>
    </ligand>
    <ligandPart>
        <name>Fe</name>
        <dbReference type="ChEBI" id="CHEBI:18248"/>
    </ligandPart>
</feature>
<dbReference type="PRINTS" id="PR00385">
    <property type="entry name" value="P450"/>
</dbReference>
<dbReference type="Proteomes" id="UP001345827">
    <property type="component" value="Unassembled WGS sequence"/>
</dbReference>
<gene>
    <name evidence="8" type="ORF">LTR25_005600</name>
</gene>
<keyword evidence="7" id="KW-0472">Membrane</keyword>
<comment type="similarity">
    <text evidence="1">Belongs to the cytochrome P450 family.</text>
</comment>
<evidence type="ECO:0000256" key="5">
    <source>
        <dbReference type="ARBA" id="ARBA00023033"/>
    </source>
</evidence>
<evidence type="ECO:0000313" key="9">
    <source>
        <dbReference type="Proteomes" id="UP001345827"/>
    </source>
</evidence>
<keyword evidence="5" id="KW-0503">Monooxygenase</keyword>
<comment type="caution">
    <text evidence="8">The sequence shown here is derived from an EMBL/GenBank/DDBJ whole genome shotgun (WGS) entry which is preliminary data.</text>
</comment>
<keyword evidence="3" id="KW-0560">Oxidoreductase</keyword>
<dbReference type="InterPro" id="IPR050364">
    <property type="entry name" value="Cytochrome_P450_fung"/>
</dbReference>
<evidence type="ECO:0000256" key="3">
    <source>
        <dbReference type="ARBA" id="ARBA00023002"/>
    </source>
</evidence>
<organism evidence="8 9">
    <name type="scientific">Vermiconidia calcicola</name>
    <dbReference type="NCBI Taxonomy" id="1690605"/>
    <lineage>
        <taxon>Eukaryota</taxon>
        <taxon>Fungi</taxon>
        <taxon>Dikarya</taxon>
        <taxon>Ascomycota</taxon>
        <taxon>Pezizomycotina</taxon>
        <taxon>Dothideomycetes</taxon>
        <taxon>Dothideomycetidae</taxon>
        <taxon>Mycosphaerellales</taxon>
        <taxon>Extremaceae</taxon>
        <taxon>Vermiconidia</taxon>
    </lineage>
</organism>
<dbReference type="AlphaFoldDB" id="A0AAV9Q954"/>
<dbReference type="GO" id="GO:0020037">
    <property type="term" value="F:heme binding"/>
    <property type="evidence" value="ECO:0007669"/>
    <property type="project" value="InterPro"/>
</dbReference>
<evidence type="ECO:0000256" key="4">
    <source>
        <dbReference type="ARBA" id="ARBA00023004"/>
    </source>
</evidence>
<keyword evidence="7" id="KW-1133">Transmembrane helix</keyword>
<dbReference type="Gene3D" id="1.10.630.10">
    <property type="entry name" value="Cytochrome P450"/>
    <property type="match status" value="1"/>
</dbReference>
<dbReference type="GO" id="GO:0005506">
    <property type="term" value="F:iron ion binding"/>
    <property type="evidence" value="ECO:0007669"/>
    <property type="project" value="InterPro"/>
</dbReference>
<protein>
    <recommendedName>
        <fullName evidence="10">Cytochrome P450</fullName>
    </recommendedName>
</protein>
<evidence type="ECO:0008006" key="10">
    <source>
        <dbReference type="Google" id="ProtNLM"/>
    </source>
</evidence>
<dbReference type="PRINTS" id="PR00463">
    <property type="entry name" value="EP450I"/>
</dbReference>
<keyword evidence="7" id="KW-0812">Transmembrane</keyword>
<proteinExistence type="inferred from homology"/>
<evidence type="ECO:0000256" key="1">
    <source>
        <dbReference type="ARBA" id="ARBA00010617"/>
    </source>
</evidence>
<accession>A0AAV9Q954</accession>
<evidence type="ECO:0000256" key="7">
    <source>
        <dbReference type="SAM" id="Phobius"/>
    </source>
</evidence>
<keyword evidence="9" id="KW-1185">Reference proteome</keyword>
<dbReference type="SUPFAM" id="SSF48264">
    <property type="entry name" value="Cytochrome P450"/>
    <property type="match status" value="1"/>
</dbReference>
<dbReference type="Pfam" id="PF00067">
    <property type="entry name" value="p450"/>
    <property type="match status" value="1"/>
</dbReference>
<dbReference type="GO" id="GO:0016705">
    <property type="term" value="F:oxidoreductase activity, acting on paired donors, with incorporation or reduction of molecular oxygen"/>
    <property type="evidence" value="ECO:0007669"/>
    <property type="project" value="InterPro"/>
</dbReference>
<dbReference type="InterPro" id="IPR036396">
    <property type="entry name" value="Cyt_P450_sf"/>
</dbReference>
<evidence type="ECO:0000256" key="2">
    <source>
        <dbReference type="ARBA" id="ARBA00022723"/>
    </source>
</evidence>
<dbReference type="InterPro" id="IPR001128">
    <property type="entry name" value="Cyt_P450"/>
</dbReference>
<name>A0AAV9Q954_9PEZI</name>
<keyword evidence="4 6" id="KW-0408">Iron</keyword>
<dbReference type="PANTHER" id="PTHR46300">
    <property type="entry name" value="P450, PUTATIVE (EUROFUNG)-RELATED-RELATED"/>
    <property type="match status" value="1"/>
</dbReference>
<keyword evidence="6" id="KW-0349">Heme</keyword>
<dbReference type="GO" id="GO:0004497">
    <property type="term" value="F:monooxygenase activity"/>
    <property type="evidence" value="ECO:0007669"/>
    <property type="project" value="UniProtKB-KW"/>
</dbReference>
<reference evidence="8 9" key="1">
    <citation type="submission" date="2023-06" db="EMBL/GenBank/DDBJ databases">
        <title>Black Yeasts Isolated from many extreme environments.</title>
        <authorList>
            <person name="Coleine C."/>
            <person name="Stajich J.E."/>
            <person name="Selbmann L."/>
        </authorList>
    </citation>
    <scope>NUCLEOTIDE SEQUENCE [LARGE SCALE GENOMIC DNA]</scope>
    <source>
        <strain evidence="8 9">CCFEE 5887</strain>
    </source>
</reference>
<sequence>MALQTAQIHLGDLVAKWYLLVLFTLLTLPLSAIGLYLYNTPSKWKDSRRRQLPPGPKGYPFIGNLLDLADSELVRQKAQAWYRQYGDIFYTKIGGTDYIWLSSPAAVKDCLDKKSNIYSSRSPAPFAQDVASGGRRQLFMAYGTDWRNLRKSSHALLNATSAVKYQPIQDFESKQTMTEFLNTPERFYEHNRRYSSSVIMLLTYGYRLPKWDHPLVKEIYTVLDNLTEMTAPGAHAVDSFPSLANLPQWLLGNWRSHAEKVFEHDSKVYMDLWQTLKKGVDEGKVADCFCKDYYLSNPYKHGIDDLQAAYMCGGLLEAGSETTSTTLNNFVLAMLLFPEAMKKAQQEIDQVIGTDGSRMPTWDDEVNLPYIRALVKEILRWRAVNKFGMPHYTTQDDFYQGYFIPKDSVVMLNWWAIHMNPELHHDPETFDPSRYLNKPLSAAEYINVNDAYERDHFTYGAGRRVCPGVHVAEKSLYINIVRTLWAFNISKPKGPDGRDIEPDTTMIRGFLSVPKPFKADFKVRSPQHAATIRNTFEAAEKDGIKFERGKHN</sequence>
<feature type="transmembrane region" description="Helical" evidence="7">
    <location>
        <begin position="17"/>
        <end position="38"/>
    </location>
</feature>